<keyword evidence="4" id="KW-0808">Transferase</keyword>
<evidence type="ECO:0000313" key="9">
    <source>
        <dbReference type="EMBL" id="PWW02035.1"/>
    </source>
</evidence>
<evidence type="ECO:0000256" key="1">
    <source>
        <dbReference type="ARBA" id="ARBA00000085"/>
    </source>
</evidence>
<dbReference type="Pfam" id="PF07536">
    <property type="entry name" value="HWE_HK"/>
    <property type="match status" value="1"/>
</dbReference>
<evidence type="ECO:0000313" key="10">
    <source>
        <dbReference type="Proteomes" id="UP000246352"/>
    </source>
</evidence>
<dbReference type="RefSeq" id="WP_342587900.1">
    <property type="nucleotide sequence ID" value="NZ_QGTR01000002.1"/>
</dbReference>
<dbReference type="PANTHER" id="PTHR41523:SF7">
    <property type="entry name" value="HISTIDINE KINASE"/>
    <property type="match status" value="1"/>
</dbReference>
<sequence length="308" mass="33852">MLYQDAKLRCHLVANSPQHWPAFEDMRELSDDVLFDEDTAVRVLKLKRRVLETGEPAKIEASVDDGGNRHWYAFSIEPDIDANGEVSGLFTTATDIDDVKYREQVLKTLLRELSHRSKNLLAIIQAIASQTARSSTSLDGFLVAFRGRLQSLSRSQDLVTDSDWRGAGFRELVEGQLGLYTDNSQKQIAISGVDAHLLPNAALHLGLALHELAVNAASRSALSSPDGRISIVAQVRKGENGEGMLHVDWNESFPQSDTTPPLPDINGFGSVVLERIVPQALSAKAKYQIDDGRVSYSLVIPSSQFEDG</sequence>
<evidence type="ECO:0000256" key="2">
    <source>
        <dbReference type="ARBA" id="ARBA00012438"/>
    </source>
</evidence>
<dbReference type="EC" id="2.7.13.3" evidence="2"/>
<evidence type="ECO:0000256" key="6">
    <source>
        <dbReference type="ARBA" id="ARBA00022777"/>
    </source>
</evidence>
<keyword evidence="10" id="KW-1185">Reference proteome</keyword>
<dbReference type="GO" id="GO:0005524">
    <property type="term" value="F:ATP binding"/>
    <property type="evidence" value="ECO:0007669"/>
    <property type="project" value="UniProtKB-KW"/>
</dbReference>
<reference evidence="9 10" key="1">
    <citation type="submission" date="2018-05" db="EMBL/GenBank/DDBJ databases">
        <title>Genomic Encyclopedia of Type Strains, Phase IV (KMG-IV): sequencing the most valuable type-strain genomes for metagenomic binning, comparative biology and taxonomic classification.</title>
        <authorList>
            <person name="Goeker M."/>
        </authorList>
    </citation>
    <scope>NUCLEOTIDE SEQUENCE [LARGE SCALE GENOMIC DNA]</scope>
    <source>
        <strain evidence="9 10">DSM 16791</strain>
    </source>
</reference>
<dbReference type="Proteomes" id="UP000246352">
    <property type="component" value="Unassembled WGS sequence"/>
</dbReference>
<evidence type="ECO:0000256" key="4">
    <source>
        <dbReference type="ARBA" id="ARBA00022679"/>
    </source>
</evidence>
<comment type="catalytic activity">
    <reaction evidence="1">
        <text>ATP + protein L-histidine = ADP + protein N-phospho-L-histidine.</text>
        <dbReference type="EC" id="2.7.13.3"/>
    </reaction>
</comment>
<dbReference type="AlphaFoldDB" id="A0A317PM54"/>
<evidence type="ECO:0000256" key="3">
    <source>
        <dbReference type="ARBA" id="ARBA00022553"/>
    </source>
</evidence>
<evidence type="ECO:0000259" key="8">
    <source>
        <dbReference type="SMART" id="SM00911"/>
    </source>
</evidence>
<dbReference type="InterPro" id="IPR035965">
    <property type="entry name" value="PAS-like_dom_sf"/>
</dbReference>
<keyword evidence="6 9" id="KW-0418">Kinase</keyword>
<evidence type="ECO:0000256" key="5">
    <source>
        <dbReference type="ARBA" id="ARBA00022741"/>
    </source>
</evidence>
<accession>A0A317PM54</accession>
<comment type="caution">
    <text evidence="9">The sequence shown here is derived from an EMBL/GenBank/DDBJ whole genome shotgun (WGS) entry which is preliminary data.</text>
</comment>
<dbReference type="GO" id="GO:0004673">
    <property type="term" value="F:protein histidine kinase activity"/>
    <property type="evidence" value="ECO:0007669"/>
    <property type="project" value="UniProtKB-EC"/>
</dbReference>
<keyword evidence="5" id="KW-0547">Nucleotide-binding</keyword>
<dbReference type="EMBL" id="QGTR01000002">
    <property type="protein sequence ID" value="PWW02035.1"/>
    <property type="molecule type" value="Genomic_DNA"/>
</dbReference>
<dbReference type="InterPro" id="IPR013656">
    <property type="entry name" value="PAS_4"/>
</dbReference>
<dbReference type="Pfam" id="PF08448">
    <property type="entry name" value="PAS_4"/>
    <property type="match status" value="1"/>
</dbReference>
<dbReference type="SUPFAM" id="SSF55785">
    <property type="entry name" value="PYP-like sensor domain (PAS domain)"/>
    <property type="match status" value="1"/>
</dbReference>
<keyword evidence="3" id="KW-0597">Phosphoprotein</keyword>
<organism evidence="9 10">
    <name type="scientific">Hoeflea marina</name>
    <dbReference type="NCBI Taxonomy" id="274592"/>
    <lineage>
        <taxon>Bacteria</taxon>
        <taxon>Pseudomonadati</taxon>
        <taxon>Pseudomonadota</taxon>
        <taxon>Alphaproteobacteria</taxon>
        <taxon>Hyphomicrobiales</taxon>
        <taxon>Rhizobiaceae</taxon>
        <taxon>Hoeflea</taxon>
    </lineage>
</organism>
<dbReference type="Gene3D" id="3.30.450.20">
    <property type="entry name" value="PAS domain"/>
    <property type="match status" value="1"/>
</dbReference>
<keyword evidence="7" id="KW-0067">ATP-binding</keyword>
<gene>
    <name evidence="9" type="ORF">DFR52_102700</name>
</gene>
<dbReference type="PANTHER" id="PTHR41523">
    <property type="entry name" value="TWO-COMPONENT SYSTEM SENSOR PROTEIN"/>
    <property type="match status" value="1"/>
</dbReference>
<feature type="domain" description="Signal transduction histidine kinase HWE region" evidence="8">
    <location>
        <begin position="112"/>
        <end position="194"/>
    </location>
</feature>
<name>A0A317PM54_9HYPH</name>
<proteinExistence type="predicted"/>
<dbReference type="SMART" id="SM00911">
    <property type="entry name" value="HWE_HK"/>
    <property type="match status" value="1"/>
</dbReference>
<protein>
    <recommendedName>
        <fullName evidence="2">histidine kinase</fullName>
        <ecNumber evidence="2">2.7.13.3</ecNumber>
    </recommendedName>
</protein>
<dbReference type="InterPro" id="IPR011102">
    <property type="entry name" value="Sig_transdc_His_kinase_HWE"/>
</dbReference>
<evidence type="ECO:0000256" key="7">
    <source>
        <dbReference type="ARBA" id="ARBA00022840"/>
    </source>
</evidence>